<feature type="chain" id="PRO_5045443306" evidence="2">
    <location>
        <begin position="23"/>
        <end position="210"/>
    </location>
</feature>
<organism evidence="3 4">
    <name type="scientific">Clostridium moniliforme</name>
    <dbReference type="NCBI Taxonomy" id="39489"/>
    <lineage>
        <taxon>Bacteria</taxon>
        <taxon>Bacillati</taxon>
        <taxon>Bacillota</taxon>
        <taxon>Clostridia</taxon>
        <taxon>Eubacteriales</taxon>
        <taxon>Clostridiaceae</taxon>
        <taxon>Clostridium</taxon>
    </lineage>
</organism>
<feature type="region of interest" description="Disordered" evidence="1">
    <location>
        <begin position="25"/>
        <end position="52"/>
    </location>
</feature>
<feature type="compositionally biased region" description="Basic and acidic residues" evidence="1">
    <location>
        <begin position="36"/>
        <end position="52"/>
    </location>
</feature>
<evidence type="ECO:0000256" key="2">
    <source>
        <dbReference type="SAM" id="SignalP"/>
    </source>
</evidence>
<sequence length="210" mass="23538">MKKKAILIVLSVLMGASLLVGCGSKDNKTTSNTEQTEQKQENKQNTQKEEYKSGFYEVGKDLPAGEYVIISDKRNKQAETSIEVTKDSKKEDEIFDESVSGNIYVTLSKGEYIEVKNGDIFPIDKAPSTTPKDKVYKDGMFKVGRDIKAGTYEVKSIEKDKNDDASIEITKDSTHRDKSVISKKEFKKSTKVTLKDGEYIKLDDAEIVVK</sequence>
<dbReference type="Proteomes" id="UP000783390">
    <property type="component" value="Unassembled WGS sequence"/>
</dbReference>
<protein>
    <submittedName>
        <fullName evidence="3">Small secreted protein</fullName>
    </submittedName>
</protein>
<gene>
    <name evidence="3" type="ORF">J2Z53_000376</name>
</gene>
<dbReference type="EMBL" id="JAGGJZ010000001">
    <property type="protein sequence ID" value="MBP1888797.1"/>
    <property type="molecule type" value="Genomic_DNA"/>
</dbReference>
<evidence type="ECO:0000256" key="1">
    <source>
        <dbReference type="SAM" id="MobiDB-lite"/>
    </source>
</evidence>
<feature type="signal peptide" evidence="2">
    <location>
        <begin position="1"/>
        <end position="22"/>
    </location>
</feature>
<reference evidence="3 4" key="1">
    <citation type="submission" date="2021-03" db="EMBL/GenBank/DDBJ databases">
        <title>Genomic Encyclopedia of Type Strains, Phase IV (KMG-IV): sequencing the most valuable type-strain genomes for metagenomic binning, comparative biology and taxonomic classification.</title>
        <authorList>
            <person name="Goeker M."/>
        </authorList>
    </citation>
    <scope>NUCLEOTIDE SEQUENCE [LARGE SCALE GENOMIC DNA]</scope>
    <source>
        <strain evidence="3 4">DSM 3984</strain>
    </source>
</reference>
<keyword evidence="4" id="KW-1185">Reference proteome</keyword>
<accession>A0ABS4EY77</accession>
<name>A0ABS4EY77_9CLOT</name>
<comment type="caution">
    <text evidence="3">The sequence shown here is derived from an EMBL/GenBank/DDBJ whole genome shotgun (WGS) entry which is preliminary data.</text>
</comment>
<proteinExistence type="predicted"/>
<dbReference type="PROSITE" id="PS51257">
    <property type="entry name" value="PROKAR_LIPOPROTEIN"/>
    <property type="match status" value="1"/>
</dbReference>
<evidence type="ECO:0000313" key="3">
    <source>
        <dbReference type="EMBL" id="MBP1888797.1"/>
    </source>
</evidence>
<evidence type="ECO:0000313" key="4">
    <source>
        <dbReference type="Proteomes" id="UP000783390"/>
    </source>
</evidence>
<keyword evidence="2" id="KW-0732">Signal</keyword>
<dbReference type="RefSeq" id="WP_209795524.1">
    <property type="nucleotide sequence ID" value="NZ_JAGGJZ010000001.1"/>
</dbReference>